<dbReference type="InterPro" id="IPR002606">
    <property type="entry name" value="Riboflavin_kinase_bac"/>
</dbReference>
<evidence type="ECO:0000256" key="12">
    <source>
        <dbReference type="ARBA" id="ARBA00047880"/>
    </source>
</evidence>
<comment type="similarity">
    <text evidence="14">Belongs to the ribF family.</text>
</comment>
<keyword evidence="10 14" id="KW-0067">ATP-binding</keyword>
<keyword evidence="7 14" id="KW-0547">Nucleotide-binding</keyword>
<dbReference type="GO" id="GO:0005524">
    <property type="term" value="F:ATP binding"/>
    <property type="evidence" value="ECO:0007669"/>
    <property type="project" value="UniProtKB-UniRule"/>
</dbReference>
<comment type="pathway">
    <text evidence="1 14">Cofactor biosynthesis; FAD biosynthesis; FAD from FMN: step 1/1.</text>
</comment>
<dbReference type="SUPFAM" id="SSF82114">
    <property type="entry name" value="Riboflavin kinase-like"/>
    <property type="match status" value="1"/>
</dbReference>
<keyword evidence="8 14" id="KW-0418">Kinase</keyword>
<dbReference type="Gene3D" id="3.40.50.620">
    <property type="entry name" value="HUPs"/>
    <property type="match status" value="1"/>
</dbReference>
<evidence type="ECO:0000259" key="15">
    <source>
        <dbReference type="SMART" id="SM00904"/>
    </source>
</evidence>
<reference evidence="16" key="2">
    <citation type="submission" date="2021-04" db="EMBL/GenBank/DDBJ databases">
        <authorList>
            <person name="Gilroy R."/>
        </authorList>
    </citation>
    <scope>NUCLEOTIDE SEQUENCE</scope>
    <source>
        <strain evidence="16">CHK188-4685</strain>
    </source>
</reference>
<dbReference type="AlphaFoldDB" id="A0A9D2L9T2"/>
<evidence type="ECO:0000256" key="1">
    <source>
        <dbReference type="ARBA" id="ARBA00004726"/>
    </source>
</evidence>
<evidence type="ECO:0000256" key="13">
    <source>
        <dbReference type="ARBA" id="ARBA00049494"/>
    </source>
</evidence>
<evidence type="ECO:0000256" key="3">
    <source>
        <dbReference type="ARBA" id="ARBA00022630"/>
    </source>
</evidence>
<evidence type="ECO:0000256" key="2">
    <source>
        <dbReference type="ARBA" id="ARBA00005201"/>
    </source>
</evidence>
<dbReference type="InterPro" id="IPR023465">
    <property type="entry name" value="Riboflavin_kinase_dom_sf"/>
</dbReference>
<dbReference type="Gene3D" id="2.40.30.30">
    <property type="entry name" value="Riboflavin kinase-like"/>
    <property type="match status" value="1"/>
</dbReference>
<keyword evidence="5 14" id="KW-0808">Transferase</keyword>
<comment type="catalytic activity">
    <reaction evidence="12 14">
        <text>riboflavin + ATP = FMN + ADP + H(+)</text>
        <dbReference type="Rhea" id="RHEA:14357"/>
        <dbReference type="ChEBI" id="CHEBI:15378"/>
        <dbReference type="ChEBI" id="CHEBI:30616"/>
        <dbReference type="ChEBI" id="CHEBI:57986"/>
        <dbReference type="ChEBI" id="CHEBI:58210"/>
        <dbReference type="ChEBI" id="CHEBI:456216"/>
        <dbReference type="EC" id="2.7.1.26"/>
    </reaction>
</comment>
<evidence type="ECO:0000256" key="8">
    <source>
        <dbReference type="ARBA" id="ARBA00022777"/>
    </source>
</evidence>
<dbReference type="SUPFAM" id="SSF52374">
    <property type="entry name" value="Nucleotidylyl transferase"/>
    <property type="match status" value="1"/>
</dbReference>
<dbReference type="NCBIfam" id="TIGR00083">
    <property type="entry name" value="ribF"/>
    <property type="match status" value="1"/>
</dbReference>
<dbReference type="EC" id="2.7.1.26" evidence="14"/>
<dbReference type="InterPro" id="IPR015864">
    <property type="entry name" value="FAD_synthase"/>
</dbReference>
<evidence type="ECO:0000256" key="9">
    <source>
        <dbReference type="ARBA" id="ARBA00022827"/>
    </source>
</evidence>
<proteinExistence type="inferred from homology"/>
<evidence type="ECO:0000256" key="5">
    <source>
        <dbReference type="ARBA" id="ARBA00022679"/>
    </source>
</evidence>
<evidence type="ECO:0000256" key="6">
    <source>
        <dbReference type="ARBA" id="ARBA00022695"/>
    </source>
</evidence>
<dbReference type="GO" id="GO:0006747">
    <property type="term" value="P:FAD biosynthetic process"/>
    <property type="evidence" value="ECO:0007669"/>
    <property type="project" value="UniProtKB-UniRule"/>
</dbReference>
<evidence type="ECO:0000256" key="4">
    <source>
        <dbReference type="ARBA" id="ARBA00022643"/>
    </source>
</evidence>
<evidence type="ECO:0000256" key="7">
    <source>
        <dbReference type="ARBA" id="ARBA00022741"/>
    </source>
</evidence>
<accession>A0A9D2L9T2</accession>
<comment type="catalytic activity">
    <reaction evidence="13 14">
        <text>FMN + ATP + H(+) = FAD + diphosphate</text>
        <dbReference type="Rhea" id="RHEA:17237"/>
        <dbReference type="ChEBI" id="CHEBI:15378"/>
        <dbReference type="ChEBI" id="CHEBI:30616"/>
        <dbReference type="ChEBI" id="CHEBI:33019"/>
        <dbReference type="ChEBI" id="CHEBI:57692"/>
        <dbReference type="ChEBI" id="CHEBI:58210"/>
        <dbReference type="EC" id="2.7.7.2"/>
    </reaction>
</comment>
<dbReference type="Proteomes" id="UP000886804">
    <property type="component" value="Unassembled WGS sequence"/>
</dbReference>
<keyword evidence="4 14" id="KW-0288">FMN</keyword>
<protein>
    <recommendedName>
        <fullName evidence="14">Riboflavin biosynthesis protein</fullName>
    </recommendedName>
    <domain>
        <recommendedName>
            <fullName evidence="14">Riboflavin kinase</fullName>
            <ecNumber evidence="14">2.7.1.26</ecNumber>
        </recommendedName>
        <alternativeName>
            <fullName evidence="14">Flavokinase</fullName>
        </alternativeName>
    </domain>
    <domain>
        <recommendedName>
            <fullName evidence="14">FMN adenylyltransferase</fullName>
            <ecNumber evidence="14">2.7.7.2</ecNumber>
        </recommendedName>
        <alternativeName>
            <fullName evidence="14">FAD pyrophosphorylase</fullName>
        </alternativeName>
        <alternativeName>
            <fullName evidence="14">FAD synthase</fullName>
        </alternativeName>
    </domain>
</protein>
<dbReference type="PANTHER" id="PTHR22749:SF6">
    <property type="entry name" value="RIBOFLAVIN KINASE"/>
    <property type="match status" value="1"/>
</dbReference>
<dbReference type="InterPro" id="IPR023468">
    <property type="entry name" value="Riboflavin_kinase"/>
</dbReference>
<dbReference type="EMBL" id="DWYS01000146">
    <property type="protein sequence ID" value="HJB08657.1"/>
    <property type="molecule type" value="Genomic_DNA"/>
</dbReference>
<dbReference type="GO" id="GO:0009231">
    <property type="term" value="P:riboflavin biosynthetic process"/>
    <property type="evidence" value="ECO:0007669"/>
    <property type="project" value="InterPro"/>
</dbReference>
<dbReference type="GO" id="GO:0009398">
    <property type="term" value="P:FMN biosynthetic process"/>
    <property type="evidence" value="ECO:0007669"/>
    <property type="project" value="UniProtKB-UniRule"/>
</dbReference>
<dbReference type="FunFam" id="3.40.50.620:FF:000021">
    <property type="entry name" value="Riboflavin biosynthesis protein"/>
    <property type="match status" value="1"/>
</dbReference>
<evidence type="ECO:0000256" key="14">
    <source>
        <dbReference type="PIRNR" id="PIRNR004491"/>
    </source>
</evidence>
<feature type="domain" description="Riboflavin kinase" evidence="15">
    <location>
        <begin position="181"/>
        <end position="307"/>
    </location>
</feature>
<dbReference type="InterPro" id="IPR015865">
    <property type="entry name" value="Riboflavin_kinase_bac/euk"/>
</dbReference>
<dbReference type="EC" id="2.7.7.2" evidence="14"/>
<keyword evidence="3 14" id="KW-0285">Flavoprotein</keyword>
<comment type="pathway">
    <text evidence="2 14">Cofactor biosynthesis; FMN biosynthesis; FMN from riboflavin (ATP route): step 1/1.</text>
</comment>
<dbReference type="PANTHER" id="PTHR22749">
    <property type="entry name" value="RIBOFLAVIN KINASE/FMN ADENYLYLTRANSFERASE"/>
    <property type="match status" value="1"/>
</dbReference>
<dbReference type="InterPro" id="IPR014729">
    <property type="entry name" value="Rossmann-like_a/b/a_fold"/>
</dbReference>
<comment type="caution">
    <text evidence="16">The sequence shown here is derived from an EMBL/GenBank/DDBJ whole genome shotgun (WGS) entry which is preliminary data.</text>
</comment>
<dbReference type="NCBIfam" id="NF004162">
    <property type="entry name" value="PRK05627.1-5"/>
    <property type="match status" value="1"/>
</dbReference>
<name>A0A9D2L9T2_9FIRM</name>
<organism evidence="16 17">
    <name type="scientific">Candidatus Enterocloster faecavium</name>
    <dbReference type="NCBI Taxonomy" id="2838560"/>
    <lineage>
        <taxon>Bacteria</taxon>
        <taxon>Bacillati</taxon>
        <taxon>Bacillota</taxon>
        <taxon>Clostridia</taxon>
        <taxon>Lachnospirales</taxon>
        <taxon>Lachnospiraceae</taxon>
        <taxon>Enterocloster</taxon>
    </lineage>
</organism>
<evidence type="ECO:0000313" key="16">
    <source>
        <dbReference type="EMBL" id="HJB08657.1"/>
    </source>
</evidence>
<dbReference type="GO" id="GO:0003919">
    <property type="term" value="F:FMN adenylyltransferase activity"/>
    <property type="evidence" value="ECO:0007669"/>
    <property type="project" value="UniProtKB-UniRule"/>
</dbReference>
<dbReference type="NCBIfam" id="NF004160">
    <property type="entry name" value="PRK05627.1-3"/>
    <property type="match status" value="1"/>
</dbReference>
<reference evidence="16" key="1">
    <citation type="journal article" date="2021" name="PeerJ">
        <title>Extensive microbial diversity within the chicken gut microbiome revealed by metagenomics and culture.</title>
        <authorList>
            <person name="Gilroy R."/>
            <person name="Ravi A."/>
            <person name="Getino M."/>
            <person name="Pursley I."/>
            <person name="Horton D.L."/>
            <person name="Alikhan N.F."/>
            <person name="Baker D."/>
            <person name="Gharbi K."/>
            <person name="Hall N."/>
            <person name="Watson M."/>
            <person name="Adriaenssens E.M."/>
            <person name="Foster-Nyarko E."/>
            <person name="Jarju S."/>
            <person name="Secka A."/>
            <person name="Antonio M."/>
            <person name="Oren A."/>
            <person name="Chaudhuri R.R."/>
            <person name="La Ragione R."/>
            <person name="Hildebrand F."/>
            <person name="Pallen M.J."/>
        </authorList>
    </citation>
    <scope>NUCLEOTIDE SEQUENCE</scope>
    <source>
        <strain evidence="16">CHK188-4685</strain>
    </source>
</reference>
<evidence type="ECO:0000256" key="10">
    <source>
        <dbReference type="ARBA" id="ARBA00022840"/>
    </source>
</evidence>
<dbReference type="GO" id="GO:0008531">
    <property type="term" value="F:riboflavin kinase activity"/>
    <property type="evidence" value="ECO:0007669"/>
    <property type="project" value="UniProtKB-UniRule"/>
</dbReference>
<evidence type="ECO:0000313" key="17">
    <source>
        <dbReference type="Proteomes" id="UP000886804"/>
    </source>
</evidence>
<dbReference type="SMART" id="SM00904">
    <property type="entry name" value="Flavokinase"/>
    <property type="match status" value="1"/>
</dbReference>
<dbReference type="Pfam" id="PF01687">
    <property type="entry name" value="Flavokinase"/>
    <property type="match status" value="1"/>
</dbReference>
<keyword evidence="11" id="KW-0511">Multifunctional enzyme</keyword>
<dbReference type="Pfam" id="PF06574">
    <property type="entry name" value="FAD_syn"/>
    <property type="match status" value="1"/>
</dbReference>
<dbReference type="PIRSF" id="PIRSF004491">
    <property type="entry name" value="FAD_Synth"/>
    <property type="match status" value="1"/>
</dbReference>
<keyword evidence="6 14" id="KW-0548">Nucleotidyltransferase</keyword>
<evidence type="ECO:0000256" key="11">
    <source>
        <dbReference type="ARBA" id="ARBA00023268"/>
    </source>
</evidence>
<dbReference type="CDD" id="cd02064">
    <property type="entry name" value="FAD_synthetase_N"/>
    <property type="match status" value="1"/>
</dbReference>
<gene>
    <name evidence="16" type="ORF">H9716_12480</name>
</gene>
<keyword evidence="9 14" id="KW-0274">FAD</keyword>
<sequence length="314" mass="36356">MHYITNTVEFQIHEPTVVTIGKFDGRHRGHQKLMAQMRRVREQYGYRTAVFTFSVTPDSMVTGKAQRLLTTNLERRRNMEQTGIDYLVEYPFTKETLHMMPEDFVRDILVGQMNAKAIVVGPDCSFGYNRLGDAELLRKLEDRYHYKLWVIEKEKDDERDISSTYIREELDKGNVEKAWELLGEPYAIHGAVVHGKNMGGRILGFPTANLVPPSSKRLPMFGVYVSRVKLEGRLYRGVTDIGKKPTVEGDNPVGVETYIFDLNRDIYGVVIEVQLLAFIRGEMRFDSIEDLKAQIGRDKERARQYFEEHRELIS</sequence>